<gene>
    <name evidence="2" type="ORF">IMSHALPRED_001818</name>
</gene>
<evidence type="ECO:0000259" key="1">
    <source>
        <dbReference type="PROSITE" id="PS50181"/>
    </source>
</evidence>
<evidence type="ECO:0000313" key="2">
    <source>
        <dbReference type="EMBL" id="CAF9940274.1"/>
    </source>
</evidence>
<dbReference type="SUPFAM" id="SSF81383">
    <property type="entry name" value="F-box domain"/>
    <property type="match status" value="1"/>
</dbReference>
<evidence type="ECO:0000313" key="3">
    <source>
        <dbReference type="Proteomes" id="UP000664534"/>
    </source>
</evidence>
<dbReference type="Proteomes" id="UP000664534">
    <property type="component" value="Unassembled WGS sequence"/>
</dbReference>
<organism evidence="2 3">
    <name type="scientific">Imshaugia aleurites</name>
    <dbReference type="NCBI Taxonomy" id="172621"/>
    <lineage>
        <taxon>Eukaryota</taxon>
        <taxon>Fungi</taxon>
        <taxon>Dikarya</taxon>
        <taxon>Ascomycota</taxon>
        <taxon>Pezizomycotina</taxon>
        <taxon>Lecanoromycetes</taxon>
        <taxon>OSLEUM clade</taxon>
        <taxon>Lecanoromycetidae</taxon>
        <taxon>Lecanorales</taxon>
        <taxon>Lecanorineae</taxon>
        <taxon>Parmeliaceae</taxon>
        <taxon>Imshaugia</taxon>
    </lineage>
</organism>
<feature type="domain" description="F-box" evidence="1">
    <location>
        <begin position="2"/>
        <end position="47"/>
    </location>
</feature>
<dbReference type="PROSITE" id="PS50181">
    <property type="entry name" value="FBOX"/>
    <property type="match status" value="1"/>
</dbReference>
<dbReference type="Pfam" id="PF12937">
    <property type="entry name" value="F-box-like"/>
    <property type="match status" value="1"/>
</dbReference>
<dbReference type="OrthoDB" id="5422579at2759"/>
<name>A0A8H3J469_9LECA</name>
<dbReference type="AlphaFoldDB" id="A0A8H3J469"/>
<dbReference type="InterPro" id="IPR036047">
    <property type="entry name" value="F-box-like_dom_sf"/>
</dbReference>
<protein>
    <recommendedName>
        <fullName evidence="1">F-box domain-containing protein</fullName>
    </recommendedName>
</protein>
<dbReference type="InterPro" id="IPR001810">
    <property type="entry name" value="F-box_dom"/>
</dbReference>
<accession>A0A8H3J469</accession>
<proteinExistence type="predicted"/>
<sequence length="507" mass="58282">MASTIRNVPDELLVEILGKLPKKDLKKARLACTLWSTAGAKWLFQRVYFAPRKAAMKTLTDIAANPVFARNVKEMIYDGRLFLPELGTFVSYWAAFCDRVEEEFDTYEDHTRNARGVADDEFANEVYQDSIWNMKSIGAGEYMESVNANDCKEFHENVVNSLVRYVRLLDQQESIFKKGKDFKALCEALKSFRNISKVSALADFDHCSNYRLGAYIEDEWYNSQANLQFGLTVPPSRWCRKRRSQDGEQSDQEEHIKWDVRGVQNLFRAISTHCPSLRELRIGTTRSKAPMTVSQLSVADTEKFCTTFHCLRTLQIHPYYVTDTDTGPEFAKQHHCLELLLRQAKELRILSSSRWFLDEDEESEESDSGHEHLVLSKRTDFGMFVEKPWRQLTKLILEEARVKASDLMSIVRANKGSLRDLDLYAIFLFGKEGWVIFGKEMGQILTLHSICASGLSDDTIKPMVYGWPRGEQGVEFVRDMMQWALPDRLEIEESYGMTTGKLKVGPS</sequence>
<comment type="caution">
    <text evidence="2">The sequence shown here is derived from an EMBL/GenBank/DDBJ whole genome shotgun (WGS) entry which is preliminary data.</text>
</comment>
<keyword evidence="3" id="KW-1185">Reference proteome</keyword>
<dbReference type="EMBL" id="CAJPDT010000129">
    <property type="protein sequence ID" value="CAF9940274.1"/>
    <property type="molecule type" value="Genomic_DNA"/>
</dbReference>
<reference evidence="2" key="1">
    <citation type="submission" date="2021-03" db="EMBL/GenBank/DDBJ databases">
        <authorList>
            <person name="Tagirdzhanova G."/>
        </authorList>
    </citation>
    <scope>NUCLEOTIDE SEQUENCE</scope>
</reference>